<organism evidence="9 10">
    <name type="scientific">Rhizoclosmatium globosum</name>
    <dbReference type="NCBI Taxonomy" id="329046"/>
    <lineage>
        <taxon>Eukaryota</taxon>
        <taxon>Fungi</taxon>
        <taxon>Fungi incertae sedis</taxon>
        <taxon>Chytridiomycota</taxon>
        <taxon>Chytridiomycota incertae sedis</taxon>
        <taxon>Chytridiomycetes</taxon>
        <taxon>Chytridiales</taxon>
        <taxon>Chytriomycetaceae</taxon>
        <taxon>Rhizoclosmatium</taxon>
    </lineage>
</organism>
<evidence type="ECO:0000259" key="8">
    <source>
        <dbReference type="PROSITE" id="PS50922"/>
    </source>
</evidence>
<evidence type="ECO:0000313" key="9">
    <source>
        <dbReference type="EMBL" id="ORY30508.1"/>
    </source>
</evidence>
<evidence type="ECO:0000313" key="10">
    <source>
        <dbReference type="Proteomes" id="UP000193642"/>
    </source>
</evidence>
<dbReference type="PROSITE" id="PS50922">
    <property type="entry name" value="TLC"/>
    <property type="match status" value="1"/>
</dbReference>
<proteinExistence type="inferred from homology"/>
<evidence type="ECO:0000256" key="4">
    <source>
        <dbReference type="ARBA" id="ARBA00022989"/>
    </source>
</evidence>
<evidence type="ECO:0000256" key="2">
    <source>
        <dbReference type="ARBA" id="ARBA00009808"/>
    </source>
</evidence>
<feature type="transmembrane region" description="Helical" evidence="7">
    <location>
        <begin position="127"/>
        <end position="151"/>
    </location>
</feature>
<evidence type="ECO:0000256" key="3">
    <source>
        <dbReference type="ARBA" id="ARBA00022692"/>
    </source>
</evidence>
<comment type="subcellular location">
    <subcellularLocation>
        <location evidence="1">Membrane</location>
        <topology evidence="1">Multi-pass membrane protein</topology>
    </subcellularLocation>
</comment>
<dbReference type="PANTHER" id="PTHR12560:SF0">
    <property type="entry name" value="LD18904P"/>
    <property type="match status" value="1"/>
</dbReference>
<comment type="caution">
    <text evidence="9">The sequence shown here is derived from an EMBL/GenBank/DDBJ whole genome shotgun (WGS) entry which is preliminary data.</text>
</comment>
<comment type="similarity">
    <text evidence="2">Belongs to the sphingosine N-acyltransferase family.</text>
</comment>
<reference evidence="9 10" key="1">
    <citation type="submission" date="2016-07" db="EMBL/GenBank/DDBJ databases">
        <title>Pervasive Adenine N6-methylation of Active Genes in Fungi.</title>
        <authorList>
            <consortium name="DOE Joint Genome Institute"/>
            <person name="Mondo S.J."/>
            <person name="Dannebaum R.O."/>
            <person name="Kuo R.C."/>
            <person name="Labutti K."/>
            <person name="Haridas S."/>
            <person name="Kuo A."/>
            <person name="Salamov A."/>
            <person name="Ahrendt S.R."/>
            <person name="Lipzen A."/>
            <person name="Sullivan W."/>
            <person name="Andreopoulos W.B."/>
            <person name="Clum A."/>
            <person name="Lindquist E."/>
            <person name="Daum C."/>
            <person name="Ramamoorthy G.K."/>
            <person name="Gryganskyi A."/>
            <person name="Culley D."/>
            <person name="Magnuson J.K."/>
            <person name="James T.Y."/>
            <person name="O'Malley M.A."/>
            <person name="Stajich J.E."/>
            <person name="Spatafora J.W."/>
            <person name="Visel A."/>
            <person name="Grigoriev I.V."/>
        </authorList>
    </citation>
    <scope>NUCLEOTIDE SEQUENCE [LARGE SCALE GENOMIC DNA]</scope>
    <source>
        <strain evidence="9 10">JEL800</strain>
    </source>
</reference>
<sequence>MKLYYHIGFGSYLYQTLTVASHPKQSDFWAVVVHHVSTVSVMAASYLLGFTRIGIVILLLHDCSDPVMEIAKCFLYLGWEKVADVMFTLFAVVFLVTRNVLFPYVIYTAHENSILEDGERMPRGYGHWVLFCLGCLWILAALNMFWGYLIIKIAAMKLITNDVVGDIREEDSEE</sequence>
<protein>
    <submittedName>
        <fullName evidence="9">Longevity-assurance protein</fullName>
    </submittedName>
</protein>
<dbReference type="STRING" id="329046.A0A1Y2B6N9"/>
<keyword evidence="5 6" id="KW-0472">Membrane</keyword>
<dbReference type="SMART" id="SM00724">
    <property type="entry name" value="TLC"/>
    <property type="match status" value="1"/>
</dbReference>
<dbReference type="GO" id="GO:0050291">
    <property type="term" value="F:sphingosine N-acyltransferase activity"/>
    <property type="evidence" value="ECO:0007669"/>
    <property type="project" value="InterPro"/>
</dbReference>
<feature type="domain" description="TLC" evidence="8">
    <location>
        <begin position="1"/>
        <end position="159"/>
    </location>
</feature>
<evidence type="ECO:0000256" key="1">
    <source>
        <dbReference type="ARBA" id="ARBA00004141"/>
    </source>
</evidence>
<dbReference type="GO" id="GO:0046513">
    <property type="term" value="P:ceramide biosynthetic process"/>
    <property type="evidence" value="ECO:0007669"/>
    <property type="project" value="InterPro"/>
</dbReference>
<feature type="transmembrane region" description="Helical" evidence="7">
    <location>
        <begin position="39"/>
        <end position="61"/>
    </location>
</feature>
<evidence type="ECO:0000256" key="6">
    <source>
        <dbReference type="PROSITE-ProRule" id="PRU00205"/>
    </source>
</evidence>
<dbReference type="InterPro" id="IPR016439">
    <property type="entry name" value="Lag1/Lac1-like"/>
</dbReference>
<dbReference type="EMBL" id="MCGO01000082">
    <property type="protein sequence ID" value="ORY30508.1"/>
    <property type="molecule type" value="Genomic_DNA"/>
</dbReference>
<dbReference type="Pfam" id="PF03798">
    <property type="entry name" value="TRAM_LAG1_CLN8"/>
    <property type="match status" value="1"/>
</dbReference>
<feature type="transmembrane region" description="Helical" evidence="7">
    <location>
        <begin position="82"/>
        <end position="107"/>
    </location>
</feature>
<name>A0A1Y2B6N9_9FUNG</name>
<dbReference type="InterPro" id="IPR006634">
    <property type="entry name" value="TLC-dom"/>
</dbReference>
<dbReference type="GO" id="GO:0016020">
    <property type="term" value="C:membrane"/>
    <property type="evidence" value="ECO:0007669"/>
    <property type="project" value="UniProtKB-SubCell"/>
</dbReference>
<dbReference type="AlphaFoldDB" id="A0A1Y2B6N9"/>
<dbReference type="OrthoDB" id="537032at2759"/>
<evidence type="ECO:0000256" key="5">
    <source>
        <dbReference type="ARBA" id="ARBA00023136"/>
    </source>
</evidence>
<dbReference type="Proteomes" id="UP000193642">
    <property type="component" value="Unassembled WGS sequence"/>
</dbReference>
<evidence type="ECO:0000256" key="7">
    <source>
        <dbReference type="SAM" id="Phobius"/>
    </source>
</evidence>
<dbReference type="PANTHER" id="PTHR12560">
    <property type="entry name" value="LONGEVITY ASSURANCE FACTOR 1 LAG1"/>
    <property type="match status" value="1"/>
</dbReference>
<accession>A0A1Y2B6N9</accession>
<keyword evidence="3 6" id="KW-0812">Transmembrane</keyword>
<gene>
    <name evidence="9" type="ORF">BCR33DRAFT_567254</name>
</gene>
<keyword evidence="10" id="KW-1185">Reference proteome</keyword>
<keyword evidence="4 7" id="KW-1133">Transmembrane helix</keyword>